<organism evidence="2 3">
    <name type="scientific">Mycena alexandri</name>
    <dbReference type="NCBI Taxonomy" id="1745969"/>
    <lineage>
        <taxon>Eukaryota</taxon>
        <taxon>Fungi</taxon>
        <taxon>Dikarya</taxon>
        <taxon>Basidiomycota</taxon>
        <taxon>Agaricomycotina</taxon>
        <taxon>Agaricomycetes</taxon>
        <taxon>Agaricomycetidae</taxon>
        <taxon>Agaricales</taxon>
        <taxon>Marasmiineae</taxon>
        <taxon>Mycenaceae</taxon>
        <taxon>Mycena</taxon>
    </lineage>
</organism>
<keyword evidence="1" id="KW-1133">Transmembrane helix</keyword>
<protein>
    <submittedName>
        <fullName evidence="2">Uncharacterized protein</fullName>
    </submittedName>
</protein>
<evidence type="ECO:0000313" key="2">
    <source>
        <dbReference type="EMBL" id="KAJ7037701.1"/>
    </source>
</evidence>
<keyword evidence="3" id="KW-1185">Reference proteome</keyword>
<feature type="transmembrane region" description="Helical" evidence="1">
    <location>
        <begin position="58"/>
        <end position="75"/>
    </location>
</feature>
<sequence>MNDREWTRPTMSSLVLAARTTELPPRNQRTVGPMSVVDNILSTDHVGAVRWRMSKPRWAAIVVFALVLPAGVTHLPHDQPAGSAVEIGEGLAFEIWTRRRRDGGAESASSERGLFSAVGPSILSQTHLWSYPSLAS</sequence>
<gene>
    <name evidence="2" type="ORF">C8F04DRAFT_1232360</name>
</gene>
<dbReference type="AlphaFoldDB" id="A0AAD6X7E8"/>
<keyword evidence="1" id="KW-0472">Membrane</keyword>
<reference evidence="2" key="1">
    <citation type="submission" date="2023-03" db="EMBL/GenBank/DDBJ databases">
        <title>Massive genome expansion in bonnet fungi (Mycena s.s.) driven by repeated elements and novel gene families across ecological guilds.</title>
        <authorList>
            <consortium name="Lawrence Berkeley National Laboratory"/>
            <person name="Harder C.B."/>
            <person name="Miyauchi S."/>
            <person name="Viragh M."/>
            <person name="Kuo A."/>
            <person name="Thoen E."/>
            <person name="Andreopoulos B."/>
            <person name="Lu D."/>
            <person name="Skrede I."/>
            <person name="Drula E."/>
            <person name="Henrissat B."/>
            <person name="Morin E."/>
            <person name="Kohler A."/>
            <person name="Barry K."/>
            <person name="LaButti K."/>
            <person name="Morin E."/>
            <person name="Salamov A."/>
            <person name="Lipzen A."/>
            <person name="Mereny Z."/>
            <person name="Hegedus B."/>
            <person name="Baldrian P."/>
            <person name="Stursova M."/>
            <person name="Weitz H."/>
            <person name="Taylor A."/>
            <person name="Grigoriev I.V."/>
            <person name="Nagy L.G."/>
            <person name="Martin F."/>
            <person name="Kauserud H."/>
        </authorList>
    </citation>
    <scope>NUCLEOTIDE SEQUENCE</scope>
    <source>
        <strain evidence="2">CBHHK200</strain>
    </source>
</reference>
<evidence type="ECO:0000256" key="1">
    <source>
        <dbReference type="SAM" id="Phobius"/>
    </source>
</evidence>
<accession>A0AAD6X7E8</accession>
<comment type="caution">
    <text evidence="2">The sequence shown here is derived from an EMBL/GenBank/DDBJ whole genome shotgun (WGS) entry which is preliminary data.</text>
</comment>
<evidence type="ECO:0000313" key="3">
    <source>
        <dbReference type="Proteomes" id="UP001218188"/>
    </source>
</evidence>
<keyword evidence="1" id="KW-0812">Transmembrane</keyword>
<dbReference type="Proteomes" id="UP001218188">
    <property type="component" value="Unassembled WGS sequence"/>
</dbReference>
<proteinExistence type="predicted"/>
<dbReference type="EMBL" id="JARJCM010000035">
    <property type="protein sequence ID" value="KAJ7037701.1"/>
    <property type="molecule type" value="Genomic_DNA"/>
</dbReference>
<name>A0AAD6X7E8_9AGAR</name>